<dbReference type="RefSeq" id="WP_343163652.1">
    <property type="nucleotide sequence ID" value="NZ_JBHRSV010000001.1"/>
</dbReference>
<dbReference type="SUPFAM" id="SSF82866">
    <property type="entry name" value="Multidrug efflux transporter AcrB transmembrane domain"/>
    <property type="match status" value="2"/>
</dbReference>
<reference evidence="3" key="1">
    <citation type="journal article" date="2019" name="Int. J. Syst. Evol. Microbiol.">
        <title>The Global Catalogue of Microorganisms (GCM) 10K type strain sequencing project: providing services to taxonomists for standard genome sequencing and annotation.</title>
        <authorList>
            <consortium name="The Broad Institute Genomics Platform"/>
            <consortium name="The Broad Institute Genome Sequencing Center for Infectious Disease"/>
            <person name="Wu L."/>
            <person name="Ma J."/>
        </authorList>
    </citation>
    <scope>NUCLEOTIDE SEQUENCE [LARGE SCALE GENOMIC DNA]</scope>
    <source>
        <strain evidence="3">KCTC 52487</strain>
    </source>
</reference>
<evidence type="ECO:0000313" key="2">
    <source>
        <dbReference type="EMBL" id="MFC2924636.1"/>
    </source>
</evidence>
<dbReference type="InterPro" id="IPR027463">
    <property type="entry name" value="AcrB_DN_DC_subdom"/>
</dbReference>
<keyword evidence="1" id="KW-1133">Transmembrane helix</keyword>
<dbReference type="Gene3D" id="3.30.70.1430">
    <property type="entry name" value="Multidrug efflux transporter AcrB pore domain"/>
    <property type="match status" value="2"/>
</dbReference>
<feature type="transmembrane region" description="Helical" evidence="1">
    <location>
        <begin position="390"/>
        <end position="415"/>
    </location>
</feature>
<dbReference type="Gene3D" id="3.30.70.1440">
    <property type="entry name" value="Multidrug efflux transporter AcrB pore domain"/>
    <property type="match status" value="1"/>
</dbReference>
<feature type="transmembrane region" description="Helical" evidence="1">
    <location>
        <begin position="877"/>
        <end position="897"/>
    </location>
</feature>
<dbReference type="SUPFAM" id="SSF82714">
    <property type="entry name" value="Multidrug efflux transporter AcrB TolC docking domain, DN and DC subdomains"/>
    <property type="match status" value="2"/>
</dbReference>
<protein>
    <submittedName>
        <fullName evidence="2">Efflux RND transporter permease subunit</fullName>
    </submittedName>
</protein>
<keyword evidence="1" id="KW-0472">Membrane</keyword>
<dbReference type="PANTHER" id="PTHR32063:SF0">
    <property type="entry name" value="SWARMING MOTILITY PROTEIN SWRC"/>
    <property type="match status" value="1"/>
</dbReference>
<dbReference type="Gene3D" id="3.30.70.1320">
    <property type="entry name" value="Multidrug efflux transporter AcrB pore domain like"/>
    <property type="match status" value="1"/>
</dbReference>
<sequence length="1031" mass="111277">MFLTRFALKNPVAVLIAVLLIGVVGALAFTRLPLQLFPDTSQPQLFVMTGWRSASPQELESEIVEPMEQALTGISGLEEMRVNINQGFSFIALTFANGTDMDQAYIEVVGRMNQLPPMPLDAFGPNVVNGAAGGSGDMLIYYFIQLLPDNPNEVDDFADFASNVVVPRLSSLPGVANAQINWGLRNREFQIILDPYEAAALGVSIPEIAAALNGNRDISGGNATVGRRSFVINYEGQYDPRELRELVIDWRDGRPVRLGDVASVGIGLGERQGFAFQNGNPAIGIAVSRQNGANVLSTLEAVRAEVERLNANEAAELGLTLQPSFDSSVFINRAINLLRTNLLFGVVLAIGGLWLFLRRARATAIIALAIPICLLATLIVLFVLGRSLNVISLAGLAFATGMVLDAAIVVMENIVRRREAGESPDTASERGAGQVWGALFASTTTTVAIFLPIIFLDDAEGQLFADLAITIAVGVGLSMIVAVTILPVAAAKWVRSGGLESRQPLLSKLADFIMFASDRPARRYGLIAGLIAIPLGLSWVMLPNLDYLPPVKRDAIDAFFLLPPGSDGEWVREEVVQPVMDRLAPYMNGEREPALRNYYIGGQGGNFATLGVRPRDIADVRELERIVRDEIVQGIPDVQAFAARGDLFGNFGGGGNVQVNIQSAEAGPLAVAAQEGMRLLRERFPTSNINANPSPQATQPSYSIIPNDRRIQEVNWTRAGVASVVSAMGDGLFVGEYFDGDRRLNMILRSDGWRSAQELEGMPVTTPSGAVLPLGDLVDIEETLTPSGLQRLDGRRTISLFMSQPEDMTLQEVLAVIQDEIEPQLRAALPVDGSITYGGAADALNRAIATMTQNFLFALFILFLILAGLFRSIRDAGLVLVTIPLATVGGVAVLRILDMVMQASTQTRQPLDLLTMMGFIILLGLVINNAILLVDQTRQGEREGLERRDAVDQALRLRMRPIFMSTLTSILGMTPLLIFPGAGSEIYRGLAAAIVGGMAVSMIFTLFLLPSLLRIGETRQLSVALNPQPAE</sequence>
<feature type="transmembrane region" description="Helical" evidence="1">
    <location>
        <begin position="364"/>
        <end position="384"/>
    </location>
</feature>
<feature type="transmembrane region" description="Helical" evidence="1">
    <location>
        <begin position="962"/>
        <end position="980"/>
    </location>
</feature>
<dbReference type="SUPFAM" id="SSF82693">
    <property type="entry name" value="Multidrug efflux transporter AcrB pore domain, PN1, PN2, PC1 and PC2 subdomains"/>
    <property type="match status" value="2"/>
</dbReference>
<feature type="transmembrane region" description="Helical" evidence="1">
    <location>
        <begin position="913"/>
        <end position="934"/>
    </location>
</feature>
<feature type="transmembrane region" description="Helical" evidence="1">
    <location>
        <begin position="337"/>
        <end position="357"/>
    </location>
</feature>
<evidence type="ECO:0000256" key="1">
    <source>
        <dbReference type="SAM" id="Phobius"/>
    </source>
</evidence>
<name>A0ABV6ZT82_9PROT</name>
<dbReference type="Gene3D" id="3.30.2090.10">
    <property type="entry name" value="Multidrug efflux transporter AcrB TolC docking domain, DN and DC subdomains"/>
    <property type="match status" value="2"/>
</dbReference>
<feature type="transmembrane region" description="Helical" evidence="1">
    <location>
        <begin position="851"/>
        <end position="870"/>
    </location>
</feature>
<dbReference type="Pfam" id="PF00873">
    <property type="entry name" value="ACR_tran"/>
    <property type="match status" value="2"/>
</dbReference>
<organism evidence="2 3">
    <name type="scientific">Hyphobacterium vulgare</name>
    <dbReference type="NCBI Taxonomy" id="1736751"/>
    <lineage>
        <taxon>Bacteria</taxon>
        <taxon>Pseudomonadati</taxon>
        <taxon>Pseudomonadota</taxon>
        <taxon>Alphaproteobacteria</taxon>
        <taxon>Maricaulales</taxon>
        <taxon>Maricaulaceae</taxon>
        <taxon>Hyphobacterium</taxon>
    </lineage>
</organism>
<dbReference type="PANTHER" id="PTHR32063">
    <property type="match status" value="1"/>
</dbReference>
<evidence type="ECO:0000313" key="3">
    <source>
        <dbReference type="Proteomes" id="UP001595379"/>
    </source>
</evidence>
<accession>A0ABV6ZT82</accession>
<dbReference type="EMBL" id="JBHRSV010000001">
    <property type="protein sequence ID" value="MFC2924636.1"/>
    <property type="molecule type" value="Genomic_DNA"/>
</dbReference>
<feature type="transmembrane region" description="Helical" evidence="1">
    <location>
        <begin position="986"/>
        <end position="1009"/>
    </location>
</feature>
<feature type="transmembrane region" description="Helical" evidence="1">
    <location>
        <begin position="435"/>
        <end position="455"/>
    </location>
</feature>
<keyword evidence="1" id="KW-0812">Transmembrane</keyword>
<dbReference type="InterPro" id="IPR001036">
    <property type="entry name" value="Acrflvin-R"/>
</dbReference>
<gene>
    <name evidence="2" type="ORF">ACFOOR_00790</name>
</gene>
<keyword evidence="3" id="KW-1185">Reference proteome</keyword>
<comment type="caution">
    <text evidence="2">The sequence shown here is derived from an EMBL/GenBank/DDBJ whole genome shotgun (WGS) entry which is preliminary data.</text>
</comment>
<dbReference type="PRINTS" id="PR00702">
    <property type="entry name" value="ACRIFLAVINRP"/>
</dbReference>
<feature type="transmembrane region" description="Helical" evidence="1">
    <location>
        <begin position="467"/>
        <end position="494"/>
    </location>
</feature>
<dbReference type="Gene3D" id="1.20.1640.10">
    <property type="entry name" value="Multidrug efflux transporter AcrB transmembrane domain"/>
    <property type="match status" value="2"/>
</dbReference>
<proteinExistence type="predicted"/>
<dbReference type="Proteomes" id="UP001595379">
    <property type="component" value="Unassembled WGS sequence"/>
</dbReference>
<feature type="transmembrane region" description="Helical" evidence="1">
    <location>
        <begin position="524"/>
        <end position="542"/>
    </location>
</feature>